<gene>
    <name evidence="4" type="ORF">EJ063_12515</name>
</gene>
<dbReference type="RefSeq" id="WP_126574616.1">
    <property type="nucleotide sequence ID" value="NZ_RXZH01000005.1"/>
</dbReference>
<proteinExistence type="predicted"/>
<dbReference type="EMBL" id="RXZH01000005">
    <property type="protein sequence ID" value="RTZ15277.1"/>
    <property type="molecule type" value="Genomic_DNA"/>
</dbReference>
<accession>A0A3S0QCQ1</accession>
<organism evidence="4 5">
    <name type="scientific">Vibrio aquaticus</name>
    <dbReference type="NCBI Taxonomy" id="2496559"/>
    <lineage>
        <taxon>Bacteria</taxon>
        <taxon>Pseudomonadati</taxon>
        <taxon>Pseudomonadota</taxon>
        <taxon>Gammaproteobacteria</taxon>
        <taxon>Vibrionales</taxon>
        <taxon>Vibrionaceae</taxon>
        <taxon>Vibrio</taxon>
    </lineage>
</organism>
<dbReference type="Gene3D" id="2.40.160.20">
    <property type="match status" value="1"/>
</dbReference>
<keyword evidence="5" id="KW-1185">Reference proteome</keyword>
<dbReference type="InterPro" id="IPR011250">
    <property type="entry name" value="OMP/PagP_B-barrel"/>
</dbReference>
<evidence type="ECO:0000256" key="1">
    <source>
        <dbReference type="ARBA" id="ARBA00022729"/>
    </source>
</evidence>
<dbReference type="Proteomes" id="UP000268973">
    <property type="component" value="Unassembled WGS sequence"/>
</dbReference>
<protein>
    <submittedName>
        <fullName evidence="4">Porin family protein</fullName>
    </submittedName>
</protein>
<evidence type="ECO:0000256" key="2">
    <source>
        <dbReference type="SAM" id="SignalP"/>
    </source>
</evidence>
<feature type="signal peptide" evidence="2">
    <location>
        <begin position="1"/>
        <end position="20"/>
    </location>
</feature>
<keyword evidence="1 2" id="KW-0732">Signal</keyword>
<reference evidence="4 5" key="1">
    <citation type="submission" date="2018-12" db="EMBL/GenBank/DDBJ databases">
        <title>Vibrio sp. isolated from China Sea.</title>
        <authorList>
            <person name="Li Y."/>
        </authorList>
    </citation>
    <scope>NUCLEOTIDE SEQUENCE [LARGE SCALE GENOMIC DNA]</scope>
    <source>
        <strain evidence="4 5">BEI207</strain>
    </source>
</reference>
<dbReference type="OrthoDB" id="5871808at2"/>
<dbReference type="Pfam" id="PF13505">
    <property type="entry name" value="OMP_b-brl"/>
    <property type="match status" value="1"/>
</dbReference>
<sequence>MKLAFTTLLTASLLSTTALANTFESQHRVGLGFSSTDMTDDFFGSSYTSDWGNGIKLEYGYEFNQIVGLNVSYAKNKDSVSLQGASAELDGTTFQIDADIGYKFMLDGFAIKPYGVIGLARYNEEISTNFMGTDSWNDTSFVLGAGVRADIGQHFYSDIRIDLTSYDDGFDTMDYDQFSFTVGYKF</sequence>
<feature type="domain" description="Outer membrane protein beta-barrel" evidence="3">
    <location>
        <begin position="7"/>
        <end position="186"/>
    </location>
</feature>
<name>A0A3S0QCQ1_9VIBR</name>
<evidence type="ECO:0000259" key="3">
    <source>
        <dbReference type="Pfam" id="PF13505"/>
    </source>
</evidence>
<evidence type="ECO:0000313" key="5">
    <source>
        <dbReference type="Proteomes" id="UP000268973"/>
    </source>
</evidence>
<feature type="chain" id="PRO_5018578259" evidence="2">
    <location>
        <begin position="21"/>
        <end position="186"/>
    </location>
</feature>
<dbReference type="SUPFAM" id="SSF56925">
    <property type="entry name" value="OMPA-like"/>
    <property type="match status" value="1"/>
</dbReference>
<comment type="caution">
    <text evidence="4">The sequence shown here is derived from an EMBL/GenBank/DDBJ whole genome shotgun (WGS) entry which is preliminary data.</text>
</comment>
<dbReference type="InterPro" id="IPR027385">
    <property type="entry name" value="Beta-barrel_OMP"/>
</dbReference>
<evidence type="ECO:0000313" key="4">
    <source>
        <dbReference type="EMBL" id="RTZ15277.1"/>
    </source>
</evidence>
<dbReference type="AlphaFoldDB" id="A0A3S0QCQ1"/>